<evidence type="ECO:0000313" key="4">
    <source>
        <dbReference type="Proteomes" id="UP000799777"/>
    </source>
</evidence>
<dbReference type="InterPro" id="IPR017853">
    <property type="entry name" value="GH"/>
</dbReference>
<keyword evidence="3" id="KW-0378">Hydrolase</keyword>
<dbReference type="GO" id="GO:0008061">
    <property type="term" value="F:chitin binding"/>
    <property type="evidence" value="ECO:0007669"/>
    <property type="project" value="InterPro"/>
</dbReference>
<evidence type="ECO:0000259" key="2">
    <source>
        <dbReference type="PROSITE" id="PS51910"/>
    </source>
</evidence>
<dbReference type="PROSITE" id="PS51910">
    <property type="entry name" value="GH18_2"/>
    <property type="match status" value="1"/>
</dbReference>
<dbReference type="Gene3D" id="3.20.20.80">
    <property type="entry name" value="Glycosidases"/>
    <property type="match status" value="1"/>
</dbReference>
<dbReference type="PANTHER" id="PTHR11177">
    <property type="entry name" value="CHITINASE"/>
    <property type="match status" value="1"/>
</dbReference>
<dbReference type="EC" id="3.2.1.14" evidence="1"/>
<dbReference type="GO" id="GO:0006032">
    <property type="term" value="P:chitin catabolic process"/>
    <property type="evidence" value="ECO:0007669"/>
    <property type="project" value="TreeGrafter"/>
</dbReference>
<dbReference type="PANTHER" id="PTHR11177:SF317">
    <property type="entry name" value="CHITINASE 12-RELATED"/>
    <property type="match status" value="1"/>
</dbReference>
<dbReference type="OrthoDB" id="73875at2759"/>
<keyword evidence="4" id="KW-1185">Reference proteome</keyword>
<evidence type="ECO:0000256" key="1">
    <source>
        <dbReference type="ARBA" id="ARBA00012729"/>
    </source>
</evidence>
<dbReference type="InterPro" id="IPR001223">
    <property type="entry name" value="Glyco_hydro18_cat"/>
</dbReference>
<evidence type="ECO:0000313" key="3">
    <source>
        <dbReference type="EMBL" id="KAF2024262.1"/>
    </source>
</evidence>
<protein>
    <recommendedName>
        <fullName evidence="1">chitinase</fullName>
        <ecNumber evidence="1">3.2.1.14</ecNumber>
    </recommendedName>
</protein>
<feature type="domain" description="GH18" evidence="2">
    <location>
        <begin position="301"/>
        <end position="487"/>
    </location>
</feature>
<dbReference type="SUPFAM" id="SSF51445">
    <property type="entry name" value="(Trans)glycosidases"/>
    <property type="match status" value="1"/>
</dbReference>
<dbReference type="Proteomes" id="UP000799777">
    <property type="component" value="Unassembled WGS sequence"/>
</dbReference>
<comment type="caution">
    <text evidence="3">The sequence shown here is derived from an EMBL/GenBank/DDBJ whole genome shotgun (WGS) entry which is preliminary data.</text>
</comment>
<dbReference type="AlphaFoldDB" id="A0A9P4GZE7"/>
<dbReference type="GO" id="GO:0005975">
    <property type="term" value="P:carbohydrate metabolic process"/>
    <property type="evidence" value="ECO:0007669"/>
    <property type="project" value="InterPro"/>
</dbReference>
<name>A0A9P4GZE7_9PLEO</name>
<dbReference type="EMBL" id="ML978302">
    <property type="protein sequence ID" value="KAF2024262.1"/>
    <property type="molecule type" value="Genomic_DNA"/>
</dbReference>
<dbReference type="Pfam" id="PF00704">
    <property type="entry name" value="Glyco_hydro_18"/>
    <property type="match status" value="1"/>
</dbReference>
<organism evidence="3 4">
    <name type="scientific">Setomelanomma holmii</name>
    <dbReference type="NCBI Taxonomy" id="210430"/>
    <lineage>
        <taxon>Eukaryota</taxon>
        <taxon>Fungi</taxon>
        <taxon>Dikarya</taxon>
        <taxon>Ascomycota</taxon>
        <taxon>Pezizomycotina</taxon>
        <taxon>Dothideomycetes</taxon>
        <taxon>Pleosporomycetidae</taxon>
        <taxon>Pleosporales</taxon>
        <taxon>Pleosporineae</taxon>
        <taxon>Phaeosphaeriaceae</taxon>
        <taxon>Setomelanomma</taxon>
    </lineage>
</organism>
<accession>A0A9P4GZE7</accession>
<proteinExistence type="predicted"/>
<dbReference type="SMART" id="SM00636">
    <property type="entry name" value="Glyco_18"/>
    <property type="match status" value="1"/>
</dbReference>
<gene>
    <name evidence="3" type="ORF">EK21DRAFT_104789</name>
</gene>
<dbReference type="InterPro" id="IPR011583">
    <property type="entry name" value="Chitinase_II/V-like_cat"/>
</dbReference>
<sequence>MDSEHCISTIGNNVLSYTLSITFLSWLYRRSIHPKIELAQRTRCEWQLGSDAVLAPGATIDRTSCHVYSGVVADYNSTDIFVEMPNGQLIPADDTASLDQAVKDSLTLVNGTVSPDSANDADALLLCTDVPTWSITASDVDQSLTTYDLETQREPQQGVINIIGLSQQYILGQLGSNQTRNNTLMQNSTVSSRIRRNQSLNMRAVDGSVQCGPGQPCLDGSCCNTDGKCGFKGNNCGAKCIPNCDAKAMCGIDSADGITHADVHCNDPEPQLAKTPCQVGYGSCEIKPSPSCGKSSGTTRGRRVGYYQGWNTRERQCDKVAPRQINTRGLTHLFYSFAFFHPTTFELMPMNEGDIPLYGEFTSLKRNELQTWIAIGGWSFNDPGTATYSAYSDMVSTQANRAAFINSLIKFMDTYGFQGADIDWEYPAESKRGGRKADTDNLVLLMREMHAAFAGRYGSRFKPAEMQDYVDFLGFMRQVHIFSMRKI</sequence>
<dbReference type="GO" id="GO:0008843">
    <property type="term" value="F:endochitinase activity"/>
    <property type="evidence" value="ECO:0007669"/>
    <property type="project" value="UniProtKB-EC"/>
</dbReference>
<reference evidence="3" key="1">
    <citation type="journal article" date="2020" name="Stud. Mycol.">
        <title>101 Dothideomycetes genomes: a test case for predicting lifestyles and emergence of pathogens.</title>
        <authorList>
            <person name="Haridas S."/>
            <person name="Albert R."/>
            <person name="Binder M."/>
            <person name="Bloem J."/>
            <person name="Labutti K."/>
            <person name="Salamov A."/>
            <person name="Andreopoulos B."/>
            <person name="Baker S."/>
            <person name="Barry K."/>
            <person name="Bills G."/>
            <person name="Bluhm B."/>
            <person name="Cannon C."/>
            <person name="Castanera R."/>
            <person name="Culley D."/>
            <person name="Daum C."/>
            <person name="Ezra D."/>
            <person name="Gonzalez J."/>
            <person name="Henrissat B."/>
            <person name="Kuo A."/>
            <person name="Liang C."/>
            <person name="Lipzen A."/>
            <person name="Lutzoni F."/>
            <person name="Magnuson J."/>
            <person name="Mondo S."/>
            <person name="Nolan M."/>
            <person name="Ohm R."/>
            <person name="Pangilinan J."/>
            <person name="Park H.-J."/>
            <person name="Ramirez L."/>
            <person name="Alfaro M."/>
            <person name="Sun H."/>
            <person name="Tritt A."/>
            <person name="Yoshinaga Y."/>
            <person name="Zwiers L.-H."/>
            <person name="Turgeon B."/>
            <person name="Goodwin S."/>
            <person name="Spatafora J."/>
            <person name="Crous P."/>
            <person name="Grigoriev I."/>
        </authorList>
    </citation>
    <scope>NUCLEOTIDE SEQUENCE</scope>
    <source>
        <strain evidence="3">CBS 110217</strain>
    </source>
</reference>
<dbReference type="InterPro" id="IPR050314">
    <property type="entry name" value="Glycosyl_Hydrlase_18"/>
</dbReference>
<dbReference type="GO" id="GO:0005576">
    <property type="term" value="C:extracellular region"/>
    <property type="evidence" value="ECO:0007669"/>
    <property type="project" value="TreeGrafter"/>
</dbReference>